<comment type="similarity">
    <text evidence="2 4">Belongs to the bacterial solute-binding protein 3 family.</text>
</comment>
<evidence type="ECO:0000256" key="1">
    <source>
        <dbReference type="ARBA" id="ARBA00004196"/>
    </source>
</evidence>
<feature type="domain" description="Solute-binding protein family 3/N-terminal" evidence="6">
    <location>
        <begin position="37"/>
        <end position="254"/>
    </location>
</feature>
<dbReference type="AlphaFoldDB" id="A0A506U5C2"/>
<reference evidence="7 8" key="1">
    <citation type="submission" date="2019-06" db="EMBL/GenBank/DDBJ databases">
        <authorList>
            <person name="Li M."/>
        </authorList>
    </citation>
    <scope>NUCLEOTIDE SEQUENCE [LARGE SCALE GENOMIC DNA]</scope>
    <source>
        <strain evidence="7 8">BGMRC2036</strain>
    </source>
</reference>
<sequence length="260" mass="27644">MKHFKTIIAAAAIAAASLTTATSAFASKLSDILDSGEVRIGVLGDAAPWGFHDENGNLTGFDIELAKQVAEDLGVKLDLVEVTGPARIPSLLSDQIDILIAAAGATPERAQQVMFTTPYVAVQLGVYGKSDAPAFETAADLKGQSIAVARGSTLDVWLTDNAPEANIVRFDDTASAMAAYFAGQTDFFAENSAIALSAANGKDVALKFLIRQSPAHAAVAQGEHDLLQWLNTDLFYNRMNGKLQALQTKWFNEATALPWM</sequence>
<organism evidence="7 8">
    <name type="scientific">Martelella alba</name>
    <dbReference type="NCBI Taxonomy" id="2590451"/>
    <lineage>
        <taxon>Bacteria</taxon>
        <taxon>Pseudomonadati</taxon>
        <taxon>Pseudomonadota</taxon>
        <taxon>Alphaproteobacteria</taxon>
        <taxon>Hyphomicrobiales</taxon>
        <taxon>Aurantimonadaceae</taxon>
        <taxon>Martelella</taxon>
    </lineage>
</organism>
<gene>
    <name evidence="7" type="ORF">FJU08_18075</name>
</gene>
<comment type="subcellular location">
    <subcellularLocation>
        <location evidence="1">Cell envelope</location>
    </subcellularLocation>
</comment>
<comment type="caution">
    <text evidence="7">The sequence shown here is derived from an EMBL/GenBank/DDBJ whole genome shotgun (WGS) entry which is preliminary data.</text>
</comment>
<evidence type="ECO:0000256" key="2">
    <source>
        <dbReference type="ARBA" id="ARBA00010333"/>
    </source>
</evidence>
<feature type="signal peptide" evidence="5">
    <location>
        <begin position="1"/>
        <end position="26"/>
    </location>
</feature>
<dbReference type="Gene3D" id="3.40.190.10">
    <property type="entry name" value="Periplasmic binding protein-like II"/>
    <property type="match status" value="2"/>
</dbReference>
<evidence type="ECO:0000256" key="4">
    <source>
        <dbReference type="RuleBase" id="RU003744"/>
    </source>
</evidence>
<dbReference type="RefSeq" id="WP_141150442.1">
    <property type="nucleotide sequence ID" value="NZ_VHLG01000013.1"/>
</dbReference>
<evidence type="ECO:0000313" key="7">
    <source>
        <dbReference type="EMBL" id="TPW28284.1"/>
    </source>
</evidence>
<dbReference type="PANTHER" id="PTHR35936:SF17">
    <property type="entry name" value="ARGININE-BINDING EXTRACELLULAR PROTEIN ARTP"/>
    <property type="match status" value="1"/>
</dbReference>
<proteinExistence type="inferred from homology"/>
<dbReference type="InterPro" id="IPR001638">
    <property type="entry name" value="Solute-binding_3/MltF_N"/>
</dbReference>
<evidence type="ECO:0000256" key="3">
    <source>
        <dbReference type="ARBA" id="ARBA00022729"/>
    </source>
</evidence>
<keyword evidence="3 5" id="KW-0732">Signal</keyword>
<evidence type="ECO:0000313" key="8">
    <source>
        <dbReference type="Proteomes" id="UP000318801"/>
    </source>
</evidence>
<name>A0A506U5C2_9HYPH</name>
<dbReference type="InterPro" id="IPR018313">
    <property type="entry name" value="SBP_3_CS"/>
</dbReference>
<evidence type="ECO:0000256" key="5">
    <source>
        <dbReference type="SAM" id="SignalP"/>
    </source>
</evidence>
<dbReference type="GO" id="GO:0030313">
    <property type="term" value="C:cell envelope"/>
    <property type="evidence" value="ECO:0007669"/>
    <property type="project" value="UniProtKB-SubCell"/>
</dbReference>
<feature type="chain" id="PRO_5021300713" evidence="5">
    <location>
        <begin position="27"/>
        <end position="260"/>
    </location>
</feature>
<dbReference type="SMART" id="SM00062">
    <property type="entry name" value="PBPb"/>
    <property type="match status" value="1"/>
</dbReference>
<evidence type="ECO:0000259" key="6">
    <source>
        <dbReference type="SMART" id="SM00062"/>
    </source>
</evidence>
<dbReference type="OrthoDB" id="6192933at2"/>
<dbReference type="Pfam" id="PF00497">
    <property type="entry name" value="SBP_bac_3"/>
    <property type="match status" value="1"/>
</dbReference>
<dbReference type="EMBL" id="VHLG01000013">
    <property type="protein sequence ID" value="TPW28284.1"/>
    <property type="molecule type" value="Genomic_DNA"/>
</dbReference>
<dbReference type="SUPFAM" id="SSF53850">
    <property type="entry name" value="Periplasmic binding protein-like II"/>
    <property type="match status" value="1"/>
</dbReference>
<dbReference type="PROSITE" id="PS01039">
    <property type="entry name" value="SBP_BACTERIAL_3"/>
    <property type="match status" value="1"/>
</dbReference>
<accession>A0A506U5C2</accession>
<keyword evidence="8" id="KW-1185">Reference proteome</keyword>
<dbReference type="Proteomes" id="UP000318801">
    <property type="component" value="Unassembled WGS sequence"/>
</dbReference>
<protein>
    <submittedName>
        <fullName evidence="7">Transporter substrate-binding domain-containing protein</fullName>
    </submittedName>
</protein>
<dbReference type="PANTHER" id="PTHR35936">
    <property type="entry name" value="MEMBRANE-BOUND LYTIC MUREIN TRANSGLYCOSYLASE F"/>
    <property type="match status" value="1"/>
</dbReference>